<dbReference type="PANTHER" id="PTHR37426">
    <property type="entry name" value="RIBOSOMAL RNA LARGE SUBUNIT METHYLTRANSFERASE J"/>
    <property type="match status" value="1"/>
</dbReference>
<feature type="binding site" evidence="1">
    <location>
        <position position="166"/>
    </location>
    <ligand>
        <name>S-adenosyl-L-methionine</name>
        <dbReference type="ChEBI" id="CHEBI:59789"/>
    </ligand>
</feature>
<comment type="caution">
    <text evidence="2">The sequence shown here is derived from an EMBL/GenBank/DDBJ whole genome shotgun (WGS) entry which is preliminary data.</text>
</comment>
<dbReference type="InterPro" id="IPR007473">
    <property type="entry name" value="RlmJ"/>
</dbReference>
<gene>
    <name evidence="1 2" type="primary">rlmJ</name>
    <name evidence="2" type="ORF">DOQ08_01427</name>
</gene>
<feature type="site" description="Interaction with substrate rRNA" evidence="1">
    <location>
        <position position="4"/>
    </location>
</feature>
<comment type="catalytic activity">
    <reaction evidence="1">
        <text>adenosine(2030) in 23S rRNA + S-adenosyl-L-methionine = N(6)-methyladenosine(2030) in 23S rRNA + S-adenosyl-L-homocysteine + H(+)</text>
        <dbReference type="Rhea" id="RHEA:43736"/>
        <dbReference type="Rhea" id="RHEA-COMP:10668"/>
        <dbReference type="Rhea" id="RHEA-COMP:10669"/>
        <dbReference type="ChEBI" id="CHEBI:15378"/>
        <dbReference type="ChEBI" id="CHEBI:57856"/>
        <dbReference type="ChEBI" id="CHEBI:59789"/>
        <dbReference type="ChEBI" id="CHEBI:74411"/>
        <dbReference type="ChEBI" id="CHEBI:74449"/>
        <dbReference type="EC" id="2.1.1.266"/>
    </reaction>
</comment>
<dbReference type="GO" id="GO:0003723">
    <property type="term" value="F:RNA binding"/>
    <property type="evidence" value="ECO:0007669"/>
    <property type="project" value="UniProtKB-UniRule"/>
</dbReference>
<dbReference type="SUPFAM" id="SSF53335">
    <property type="entry name" value="S-adenosyl-L-methionine-dependent methyltransferases"/>
    <property type="match status" value="1"/>
</dbReference>
<dbReference type="RefSeq" id="WP_114334216.1">
    <property type="nucleotide sequence ID" value="NZ_QMDL01000002.1"/>
</dbReference>
<dbReference type="Gene3D" id="3.40.50.150">
    <property type="entry name" value="Vaccinia Virus protein VP39"/>
    <property type="match status" value="1"/>
</dbReference>
<dbReference type="Pfam" id="PF04378">
    <property type="entry name" value="RsmJ"/>
    <property type="match status" value="1"/>
</dbReference>
<feature type="binding site" evidence="1">
    <location>
        <position position="19"/>
    </location>
    <ligand>
        <name>S-adenosyl-L-methionine</name>
        <dbReference type="ChEBI" id="CHEBI:59789"/>
    </ligand>
</feature>
<dbReference type="EMBL" id="QMDL01000002">
    <property type="protein sequence ID" value="RMJ04107.1"/>
    <property type="molecule type" value="Genomic_DNA"/>
</dbReference>
<comment type="similarity">
    <text evidence="1">Belongs to the RlmJ family.</text>
</comment>
<feature type="binding site" evidence="1">
    <location>
        <position position="121"/>
    </location>
    <ligand>
        <name>S-adenosyl-L-methionine</name>
        <dbReference type="ChEBI" id="CHEBI:59789"/>
    </ligand>
</feature>
<evidence type="ECO:0000313" key="3">
    <source>
        <dbReference type="Proteomes" id="UP000265903"/>
    </source>
</evidence>
<dbReference type="GO" id="GO:0070475">
    <property type="term" value="P:rRNA base methylation"/>
    <property type="evidence" value="ECO:0007669"/>
    <property type="project" value="UniProtKB-UniRule"/>
</dbReference>
<comment type="function">
    <text evidence="1">Specifically methylates the adenine in position 2030 of 23S rRNA.</text>
</comment>
<dbReference type="GO" id="GO:0005829">
    <property type="term" value="C:cytosol"/>
    <property type="evidence" value="ECO:0007669"/>
    <property type="project" value="TreeGrafter"/>
</dbReference>
<dbReference type="PANTHER" id="PTHR37426:SF1">
    <property type="entry name" value="RIBOSOMAL RNA LARGE SUBUNIT METHYLTRANSFERASE J"/>
    <property type="match status" value="1"/>
</dbReference>
<comment type="subunit">
    <text evidence="1">Monomer.</text>
</comment>
<dbReference type="AlphaFoldDB" id="A0A3M2RFM0"/>
<name>A0A3M2RFM0_9GAMM</name>
<sequence length="279" mass="30667">MLSYLHAFHAGNFADVQKHAALTLALGMMQAKKTSIACFDTHAGSALYDLTSERARKTAESDAGIRRLWALRGQLKSPDWQPMLELLDSLNKGAGTLSLYPGSPAWFANFGRPGDSVTTFELHPTEGRHLETWGEKSGVRVLNEDGLNGLLKCLPPAQPRLLTLIDPSYEVKDEYTLVAKTLAQAWKKCRHGVYLIWYPILTSGLQQQLIAGVEGSGVRKVLRSEVMLDQPPERGMVGSGMLVINPPWGFDQRLSDMLAELEGAARLGVSATLDWLVPE</sequence>
<reference evidence="2 3" key="1">
    <citation type="submission" date="2018-08" db="EMBL/GenBank/DDBJ databases">
        <title>Whole Genome Sequence of the Moderate Halophilic Marine Bacterium Marinobacter litoralis Sw-45.</title>
        <authorList>
            <person name="Musa H."/>
        </authorList>
    </citation>
    <scope>NUCLEOTIDE SEQUENCE [LARGE SCALE GENOMIC DNA]</scope>
    <source>
        <strain evidence="2 3">Sw-45</strain>
    </source>
</reference>
<keyword evidence="3" id="KW-1185">Reference proteome</keyword>
<dbReference type="EC" id="2.1.1.266" evidence="1"/>
<dbReference type="HAMAP" id="MF_00934">
    <property type="entry name" value="23SrRNA_methyltr_J"/>
    <property type="match status" value="1"/>
</dbReference>
<feature type="binding site" evidence="1">
    <location>
        <position position="103"/>
    </location>
    <ligand>
        <name>S-adenosyl-L-methionine</name>
        <dbReference type="ChEBI" id="CHEBI:59789"/>
    </ligand>
</feature>
<feature type="binding site" evidence="1">
    <location>
        <begin position="145"/>
        <end position="146"/>
    </location>
    <ligand>
        <name>S-adenosyl-L-methionine</name>
        <dbReference type="ChEBI" id="CHEBI:59789"/>
    </ligand>
</feature>
<evidence type="ECO:0000313" key="2">
    <source>
        <dbReference type="EMBL" id="RMJ04107.1"/>
    </source>
</evidence>
<accession>A0A3M2RFM0</accession>
<dbReference type="InterPro" id="IPR029063">
    <property type="entry name" value="SAM-dependent_MTases_sf"/>
</dbReference>
<keyword evidence="1 2" id="KW-0808">Transferase</keyword>
<keyword evidence="1 2" id="KW-0489">Methyltransferase</keyword>
<keyword evidence="1" id="KW-0694">RNA-binding</keyword>
<keyword evidence="1" id="KW-0698">rRNA processing</keyword>
<dbReference type="OrthoDB" id="9791274at2"/>
<protein>
    <recommendedName>
        <fullName evidence="1">Ribosomal RNA large subunit methyltransferase J</fullName>
        <ecNumber evidence="1">2.1.1.266</ecNumber>
    </recommendedName>
    <alternativeName>
        <fullName evidence="1">23S rRNA (adenine(2030)-N6)-methyltransferase</fullName>
    </alternativeName>
    <alternativeName>
        <fullName evidence="1">23S rRNA m6A2030 methyltransferase</fullName>
    </alternativeName>
</protein>
<dbReference type="GO" id="GO:0036307">
    <property type="term" value="F:23S rRNA (adenine(2030)-N(6))-methyltransferase activity"/>
    <property type="evidence" value="ECO:0007669"/>
    <property type="project" value="UniProtKB-UniRule"/>
</dbReference>
<keyword evidence="1" id="KW-0949">S-adenosyl-L-methionine</keyword>
<dbReference type="Proteomes" id="UP000265903">
    <property type="component" value="Unassembled WGS sequence"/>
</dbReference>
<evidence type="ECO:0000256" key="1">
    <source>
        <dbReference type="HAMAP-Rule" id="MF_00934"/>
    </source>
</evidence>
<proteinExistence type="inferred from homology"/>
<organism evidence="2 3">
    <name type="scientific">Marinobacter litoralis</name>
    <dbReference type="NCBI Taxonomy" id="187981"/>
    <lineage>
        <taxon>Bacteria</taxon>
        <taxon>Pseudomonadati</taxon>
        <taxon>Pseudomonadota</taxon>
        <taxon>Gammaproteobacteria</taxon>
        <taxon>Pseudomonadales</taxon>
        <taxon>Marinobacteraceae</taxon>
        <taxon>Marinobacter</taxon>
    </lineage>
</organism>
<feature type="binding site" evidence="1">
    <location>
        <position position="42"/>
    </location>
    <ligand>
        <name>S-adenosyl-L-methionine</name>
        <dbReference type="ChEBI" id="CHEBI:59789"/>
    </ligand>
</feature>
<feature type="active site" description="Proton acceptor" evidence="1">
    <location>
        <position position="166"/>
    </location>
</feature>